<feature type="domain" description="Methylated-DNA-[protein]-cysteine S-methyltransferase DNA binding" evidence="2">
    <location>
        <begin position="4"/>
        <end position="84"/>
    </location>
</feature>
<protein>
    <recommendedName>
        <fullName evidence="2">Methylated-DNA-[protein]-cysteine S-methyltransferase DNA binding domain-containing protein</fullName>
    </recommendedName>
</protein>
<dbReference type="NCBIfam" id="TIGR00589">
    <property type="entry name" value="ogt"/>
    <property type="match status" value="1"/>
</dbReference>
<proteinExistence type="predicted"/>
<evidence type="ECO:0000256" key="1">
    <source>
        <dbReference type="ARBA" id="ARBA00022763"/>
    </source>
</evidence>
<dbReference type="GO" id="GO:0006281">
    <property type="term" value="P:DNA repair"/>
    <property type="evidence" value="ECO:0007669"/>
    <property type="project" value="InterPro"/>
</dbReference>
<dbReference type="AlphaFoldDB" id="A0A1F4WGZ2"/>
<reference evidence="3 4" key="1">
    <citation type="journal article" date="2016" name="Nat. Commun.">
        <title>Thousands of microbial genomes shed light on interconnected biogeochemical processes in an aquifer system.</title>
        <authorList>
            <person name="Anantharaman K."/>
            <person name="Brown C.T."/>
            <person name="Hug L.A."/>
            <person name="Sharon I."/>
            <person name="Castelle C.J."/>
            <person name="Probst A.J."/>
            <person name="Thomas B.C."/>
            <person name="Singh A."/>
            <person name="Wilkins M.J."/>
            <person name="Karaoz U."/>
            <person name="Brodie E.L."/>
            <person name="Williams K.H."/>
            <person name="Hubbard S.S."/>
            <person name="Banfield J.F."/>
        </authorList>
    </citation>
    <scope>NUCLEOTIDE SEQUENCE [LARGE SCALE GENOMIC DNA]</scope>
</reference>
<dbReference type="SUPFAM" id="SSF46767">
    <property type="entry name" value="Methylated DNA-protein cysteine methyltransferase, C-terminal domain"/>
    <property type="match status" value="1"/>
</dbReference>
<dbReference type="EMBL" id="MEWA01000036">
    <property type="protein sequence ID" value="OGC68636.1"/>
    <property type="molecule type" value="Genomic_DNA"/>
</dbReference>
<dbReference type="InterPro" id="IPR036217">
    <property type="entry name" value="MethylDNA_cys_MeTrfase_DNAb"/>
</dbReference>
<evidence type="ECO:0000259" key="2">
    <source>
        <dbReference type="Pfam" id="PF01035"/>
    </source>
</evidence>
<dbReference type="CDD" id="cd06445">
    <property type="entry name" value="ATase"/>
    <property type="match status" value="1"/>
</dbReference>
<dbReference type="GO" id="GO:0003824">
    <property type="term" value="F:catalytic activity"/>
    <property type="evidence" value="ECO:0007669"/>
    <property type="project" value="InterPro"/>
</dbReference>
<dbReference type="InterPro" id="IPR036388">
    <property type="entry name" value="WH-like_DNA-bd_sf"/>
</dbReference>
<evidence type="ECO:0000313" key="3">
    <source>
        <dbReference type="EMBL" id="OGC68636.1"/>
    </source>
</evidence>
<dbReference type="InterPro" id="IPR014048">
    <property type="entry name" value="MethylDNA_cys_MeTrfase_DNA-bd"/>
</dbReference>
<keyword evidence="1" id="KW-0227">DNA damage</keyword>
<gene>
    <name evidence="3" type="ORF">A2415_03905</name>
</gene>
<dbReference type="PANTHER" id="PTHR42942:SF1">
    <property type="entry name" value="ALKYLTRANSFERASE-LIKE PROTEIN 1"/>
    <property type="match status" value="1"/>
</dbReference>
<dbReference type="Gene3D" id="1.10.10.10">
    <property type="entry name" value="Winged helix-like DNA-binding domain superfamily/Winged helix DNA-binding domain"/>
    <property type="match status" value="1"/>
</dbReference>
<dbReference type="PANTHER" id="PTHR42942">
    <property type="entry name" value="6-O-METHYLGUANINE DNA METHYLTRANSFERASE"/>
    <property type="match status" value="1"/>
</dbReference>
<name>A0A1F4WGZ2_UNCKA</name>
<comment type="caution">
    <text evidence="3">The sequence shown here is derived from an EMBL/GenBank/DDBJ whole genome shotgun (WGS) entry which is preliminary data.</text>
</comment>
<accession>A0A1F4WGZ2</accession>
<organism evidence="3 4">
    <name type="scientific">candidate division WWE3 bacterium RIFOXYC1_FULL_39_7</name>
    <dbReference type="NCBI Taxonomy" id="1802643"/>
    <lineage>
        <taxon>Bacteria</taxon>
        <taxon>Katanobacteria</taxon>
    </lineage>
</organism>
<evidence type="ECO:0000313" key="4">
    <source>
        <dbReference type="Proteomes" id="UP000179113"/>
    </source>
</evidence>
<dbReference type="InterPro" id="IPR052520">
    <property type="entry name" value="ATL_DNA_repair"/>
</dbReference>
<dbReference type="Pfam" id="PF01035">
    <property type="entry name" value="DNA_binding_1"/>
    <property type="match status" value="1"/>
</dbReference>
<dbReference type="Proteomes" id="UP000179113">
    <property type="component" value="Unassembled WGS sequence"/>
</dbReference>
<sequence length="103" mass="11477">MSDNFFHQVYELVRQVPRGKVTTYGHLARALNTRDARRVGHALHANPDPGTPCHRVVNKEGKLAPGYAFGGANIQKQKLQSEGVTFTDDLVNLEKHLWTPSLS</sequence>